<protein>
    <submittedName>
        <fullName evidence="1">Uncharacterized protein</fullName>
    </submittedName>
</protein>
<reference evidence="2" key="1">
    <citation type="submission" date="2016-10" db="EMBL/GenBank/DDBJ databases">
        <authorList>
            <person name="Varghese N."/>
            <person name="Submissions S."/>
        </authorList>
    </citation>
    <scope>NUCLEOTIDE SEQUENCE [LARGE SCALE GENOMIC DNA]</scope>
    <source>
        <strain evidence="2">IBRC-M 10043</strain>
    </source>
</reference>
<dbReference type="RefSeq" id="WP_092663882.1">
    <property type="nucleotide sequence ID" value="NZ_FOCX01000034.1"/>
</dbReference>
<name>A0A1H8V7C5_9EURY</name>
<evidence type="ECO:0000313" key="1">
    <source>
        <dbReference type="EMBL" id="SEP11306.1"/>
    </source>
</evidence>
<organism evidence="1 2">
    <name type="scientific">Halorientalis persicus</name>
    <dbReference type="NCBI Taxonomy" id="1367881"/>
    <lineage>
        <taxon>Archaea</taxon>
        <taxon>Methanobacteriati</taxon>
        <taxon>Methanobacteriota</taxon>
        <taxon>Stenosarchaea group</taxon>
        <taxon>Halobacteria</taxon>
        <taxon>Halobacteriales</taxon>
        <taxon>Haloarculaceae</taxon>
        <taxon>Halorientalis</taxon>
    </lineage>
</organism>
<accession>A0A1H8V7C5</accession>
<dbReference type="Proteomes" id="UP000198775">
    <property type="component" value="Unassembled WGS sequence"/>
</dbReference>
<keyword evidence="2" id="KW-1185">Reference proteome</keyword>
<dbReference type="EMBL" id="FOCX01000034">
    <property type="protein sequence ID" value="SEP11306.1"/>
    <property type="molecule type" value="Genomic_DNA"/>
</dbReference>
<dbReference type="AlphaFoldDB" id="A0A1H8V7C5"/>
<evidence type="ECO:0000313" key="2">
    <source>
        <dbReference type="Proteomes" id="UP000198775"/>
    </source>
</evidence>
<sequence length="90" mass="10154">MTSDPVDILDDLADQVAEEFEAYRQPDEFKGVSLVIDNNDPGRPTLIVHVDREDADTLADEIEDFLQERGARTQRERHSDTDVRVLATVG</sequence>
<gene>
    <name evidence="1" type="ORF">SAMN05216388_103411</name>
</gene>
<proteinExistence type="predicted"/>